<evidence type="ECO:0000256" key="3">
    <source>
        <dbReference type="ARBA" id="ARBA00022723"/>
    </source>
</evidence>
<dbReference type="InterPro" id="IPR017975">
    <property type="entry name" value="Tubulin_CS"/>
</dbReference>
<evidence type="ECO:0000259" key="7">
    <source>
        <dbReference type="SMART" id="SM00864"/>
    </source>
</evidence>
<gene>
    <name evidence="8" type="ORF">RFI_08603</name>
</gene>
<dbReference type="GO" id="GO:0007017">
    <property type="term" value="P:microtubule-based process"/>
    <property type="evidence" value="ECO:0007669"/>
    <property type="project" value="InterPro"/>
</dbReference>
<evidence type="ECO:0000256" key="5">
    <source>
        <dbReference type="ARBA" id="ARBA00023134"/>
    </source>
</evidence>
<dbReference type="SUPFAM" id="SSF52490">
    <property type="entry name" value="Tubulin nucleotide-binding domain-like"/>
    <property type="match status" value="1"/>
</dbReference>
<dbReference type="EMBL" id="ASPP01006617">
    <property type="protein sequence ID" value="ETO28527.1"/>
    <property type="molecule type" value="Genomic_DNA"/>
</dbReference>
<comment type="caution">
    <text evidence="8">The sequence shown here is derived from an EMBL/GenBank/DDBJ whole genome shotgun (WGS) entry which is preliminary data.</text>
</comment>
<dbReference type="InterPro" id="IPR036525">
    <property type="entry name" value="Tubulin/FtsZ_GTPase_sf"/>
</dbReference>
<comment type="similarity">
    <text evidence="1 6">Belongs to the tubulin family.</text>
</comment>
<dbReference type="InterPro" id="IPR002453">
    <property type="entry name" value="Beta_tubulin"/>
</dbReference>
<keyword evidence="2 6" id="KW-0493">Microtubule</keyword>
<keyword evidence="4 6" id="KW-0547">Nucleotide-binding</keyword>
<name>X6NT93_RETFI</name>
<dbReference type="PANTHER" id="PTHR11588">
    <property type="entry name" value="TUBULIN"/>
    <property type="match status" value="1"/>
</dbReference>
<dbReference type="GO" id="GO:0005200">
    <property type="term" value="F:structural constituent of cytoskeleton"/>
    <property type="evidence" value="ECO:0007669"/>
    <property type="project" value="InterPro"/>
</dbReference>
<keyword evidence="9" id="KW-1185">Reference proteome</keyword>
<dbReference type="Pfam" id="PF00091">
    <property type="entry name" value="Tubulin"/>
    <property type="match status" value="1"/>
</dbReference>
<sequence length="313" mass="35634">MLLVSQYIHHAWNIQFNFYGIDEVFNDLSKKFLFSNTIKLNCSAFFHDCDKANKTLILSSFRFKIRKDKMWWKHFCQCGNQIGDVFWKMICKEHHLLEDGTFVASASKHNDEILLKKIGVYFKESESRAQQYVPRSVLIDTDSGTLDLIRTSPTGRMFKPDICIYGNTGTNNNWAKGYYTEGEQLIEECVEVVRKEAESCDSLQGFQLTQSLGGGTGSGLGALLQKKIKENFADRMVVNYSVYPSPKVSDVVVEPYNAILSIAEIINNDGCFVLDNEALYNIAYNVLKQSKPKYKELNWVISLMMAGATSLLR</sequence>
<protein>
    <recommendedName>
        <fullName evidence="6">Tubulin beta chain</fullName>
    </recommendedName>
</protein>
<dbReference type="AlphaFoldDB" id="X6NT93"/>
<evidence type="ECO:0000256" key="1">
    <source>
        <dbReference type="ARBA" id="ARBA00009636"/>
    </source>
</evidence>
<dbReference type="InterPro" id="IPR003008">
    <property type="entry name" value="Tubulin_FtsZ_GTPase"/>
</dbReference>
<dbReference type="GO" id="GO:0005874">
    <property type="term" value="C:microtubule"/>
    <property type="evidence" value="ECO:0007669"/>
    <property type="project" value="UniProtKB-KW"/>
</dbReference>
<dbReference type="PROSITE" id="PS00227">
    <property type="entry name" value="TUBULIN"/>
    <property type="match status" value="1"/>
</dbReference>
<organism evidence="8 9">
    <name type="scientific">Reticulomyxa filosa</name>
    <dbReference type="NCBI Taxonomy" id="46433"/>
    <lineage>
        <taxon>Eukaryota</taxon>
        <taxon>Sar</taxon>
        <taxon>Rhizaria</taxon>
        <taxon>Retaria</taxon>
        <taxon>Foraminifera</taxon>
        <taxon>Monothalamids</taxon>
        <taxon>Reticulomyxidae</taxon>
        <taxon>Reticulomyxa</taxon>
    </lineage>
</organism>
<reference evidence="8 9" key="1">
    <citation type="journal article" date="2013" name="Curr. Biol.">
        <title>The Genome of the Foraminiferan Reticulomyxa filosa.</title>
        <authorList>
            <person name="Glockner G."/>
            <person name="Hulsmann N."/>
            <person name="Schleicher M."/>
            <person name="Noegel A.A."/>
            <person name="Eichinger L."/>
            <person name="Gallinger C."/>
            <person name="Pawlowski J."/>
            <person name="Sierra R."/>
            <person name="Euteneuer U."/>
            <person name="Pillet L."/>
            <person name="Moustafa A."/>
            <person name="Platzer M."/>
            <person name="Groth M."/>
            <person name="Szafranski K."/>
            <person name="Schliwa M."/>
        </authorList>
    </citation>
    <scope>NUCLEOTIDE SEQUENCE [LARGE SCALE GENOMIC DNA]</scope>
</reference>
<dbReference type="Proteomes" id="UP000023152">
    <property type="component" value="Unassembled WGS sequence"/>
</dbReference>
<feature type="domain" description="Tubulin/FtsZ GTPase" evidence="7">
    <location>
        <begin position="118"/>
        <end position="313"/>
    </location>
</feature>
<evidence type="ECO:0000256" key="2">
    <source>
        <dbReference type="ARBA" id="ARBA00022701"/>
    </source>
</evidence>
<dbReference type="SMART" id="SM00864">
    <property type="entry name" value="Tubulin"/>
    <property type="match status" value="1"/>
</dbReference>
<comment type="function">
    <text evidence="6">Tubulin is the major constituent of microtubules, a cylinder consisting of laterally associated linear protofilaments composed of alpha- and beta-tubulin heterodimers. Microtubules grow by the addition of GTP-tubulin dimers to the microtubule end, where a stabilizing cap forms. Below the cap, tubulin dimers are in GDP-bound state, owing to GTPase activity of alpha-tubulin.</text>
</comment>
<evidence type="ECO:0000313" key="9">
    <source>
        <dbReference type="Proteomes" id="UP000023152"/>
    </source>
</evidence>
<dbReference type="InterPro" id="IPR000217">
    <property type="entry name" value="Tubulin"/>
</dbReference>
<evidence type="ECO:0000256" key="4">
    <source>
        <dbReference type="ARBA" id="ARBA00022741"/>
    </source>
</evidence>
<proteinExistence type="inferred from homology"/>
<keyword evidence="3" id="KW-0479">Metal-binding</keyword>
<dbReference type="PRINTS" id="PR01161">
    <property type="entry name" value="TUBULIN"/>
</dbReference>
<dbReference type="GO" id="GO:0005525">
    <property type="term" value="F:GTP binding"/>
    <property type="evidence" value="ECO:0007669"/>
    <property type="project" value="UniProtKB-UniRule"/>
</dbReference>
<evidence type="ECO:0000256" key="6">
    <source>
        <dbReference type="RuleBase" id="RU000352"/>
    </source>
</evidence>
<dbReference type="GO" id="GO:0003924">
    <property type="term" value="F:GTPase activity"/>
    <property type="evidence" value="ECO:0007669"/>
    <property type="project" value="InterPro"/>
</dbReference>
<dbReference type="GO" id="GO:0046872">
    <property type="term" value="F:metal ion binding"/>
    <property type="evidence" value="ECO:0007669"/>
    <property type="project" value="UniProtKB-KW"/>
</dbReference>
<evidence type="ECO:0000313" key="8">
    <source>
        <dbReference type="EMBL" id="ETO28527.1"/>
    </source>
</evidence>
<dbReference type="PRINTS" id="PR01163">
    <property type="entry name" value="BETATUBULIN"/>
</dbReference>
<accession>X6NT93</accession>
<keyword evidence="5 6" id="KW-0342">GTP-binding</keyword>
<comment type="subunit">
    <text evidence="6">Dimer of alpha and beta chains. A typical microtubule is a hollow water-filled tube with an outer diameter of 25 nm and an inner diameter of 15 nM. Alpha-beta heterodimers associate head-to-tail to form protofilaments running lengthwise along the microtubule wall with the beta-tubulin subunit facing the microtubule plus end conferring a structural polarity. Microtubules usually have 13 protofilaments but different protofilament numbers can be found in some organisms and specialized cells.</text>
</comment>
<dbReference type="OrthoDB" id="1662883at2759"/>
<dbReference type="Gene3D" id="3.40.50.1440">
    <property type="entry name" value="Tubulin/FtsZ, GTPase domain"/>
    <property type="match status" value="1"/>
</dbReference>